<dbReference type="EMBL" id="JACGXA010000001">
    <property type="protein sequence ID" value="MBA8804164.1"/>
    <property type="molecule type" value="Genomic_DNA"/>
</dbReference>
<dbReference type="PANTHER" id="PTHR43236">
    <property type="entry name" value="ANTITOXIN HIGA1"/>
    <property type="match status" value="1"/>
</dbReference>
<dbReference type="AlphaFoldDB" id="A0A7W3PA62"/>
<protein>
    <recommendedName>
        <fullName evidence="3">IrrE N-terminal-like domain-containing protein</fullName>
    </recommendedName>
</protein>
<reference evidence="1 2" key="1">
    <citation type="submission" date="2020-07" db="EMBL/GenBank/DDBJ databases">
        <title>Sequencing the genomes of 1000 actinobacteria strains.</title>
        <authorList>
            <person name="Klenk H.-P."/>
        </authorList>
    </citation>
    <scope>NUCLEOTIDE SEQUENCE [LARGE SCALE GENOMIC DNA]</scope>
    <source>
        <strain evidence="1 2">DSM 21349</strain>
    </source>
</reference>
<gene>
    <name evidence="1" type="ORF">FB382_002455</name>
</gene>
<proteinExistence type="predicted"/>
<keyword evidence="2" id="KW-1185">Reference proteome</keyword>
<comment type="caution">
    <text evidence="1">The sequence shown here is derived from an EMBL/GenBank/DDBJ whole genome shotgun (WGS) entry which is preliminary data.</text>
</comment>
<dbReference type="Proteomes" id="UP000580910">
    <property type="component" value="Unassembled WGS sequence"/>
</dbReference>
<dbReference type="Gene3D" id="1.10.10.2910">
    <property type="match status" value="1"/>
</dbReference>
<evidence type="ECO:0008006" key="3">
    <source>
        <dbReference type="Google" id="ProtNLM"/>
    </source>
</evidence>
<organism evidence="1 2">
    <name type="scientific">Nocardioides ginsengisegetis</name>
    <dbReference type="NCBI Taxonomy" id="661491"/>
    <lineage>
        <taxon>Bacteria</taxon>
        <taxon>Bacillati</taxon>
        <taxon>Actinomycetota</taxon>
        <taxon>Actinomycetes</taxon>
        <taxon>Propionibacteriales</taxon>
        <taxon>Nocardioidaceae</taxon>
        <taxon>Nocardioides</taxon>
    </lineage>
</organism>
<dbReference type="InterPro" id="IPR052345">
    <property type="entry name" value="Rad_response_metalloprotease"/>
</dbReference>
<name>A0A7W3PA62_9ACTN</name>
<dbReference type="PANTHER" id="PTHR43236:SF2">
    <property type="entry name" value="BLL0069 PROTEIN"/>
    <property type="match status" value="1"/>
</dbReference>
<sequence>MNLSQLEIARALAPGVSDVVLIERLVEDLSRTLELAPPTHLHRAASYQQIKTIRYDNIGWSGMLAPAEDGTLTITVRSSDSPHRRNFTIGHEIVHTLLPGYSVTQYRRLGCGGQPVKDEDDGRSGGTSWRLQSMSRHLERVADAGAAELLLPRRYVGPEFNDSAYTIASVRRIANAYHASIDATLRRLINLTDRPAIVLDIRRTTDADFTPRTSIHRAFSNSAWCPVAPAQLRGTLLAESHPLCEVFATNKLDDVVDVSFLPATTQRACVSAETDPYIDNEGNLVMRAIVLATPHHAMLRHELTVNPPTRLAHAS</sequence>
<accession>A0A7W3PA62</accession>
<dbReference type="RefSeq" id="WP_182539513.1">
    <property type="nucleotide sequence ID" value="NZ_JACGXA010000001.1"/>
</dbReference>
<evidence type="ECO:0000313" key="2">
    <source>
        <dbReference type="Proteomes" id="UP000580910"/>
    </source>
</evidence>
<evidence type="ECO:0000313" key="1">
    <source>
        <dbReference type="EMBL" id="MBA8804164.1"/>
    </source>
</evidence>